<accession>U9TAU7</accession>
<protein>
    <submittedName>
        <fullName evidence="1">Uncharacterized protein</fullName>
    </submittedName>
</protein>
<organism evidence="1">
    <name type="scientific">Rhizophagus irregularis (strain DAOM 181602 / DAOM 197198 / MUCL 43194)</name>
    <name type="common">Arbuscular mycorrhizal fungus</name>
    <name type="synonym">Glomus intraradices</name>
    <dbReference type="NCBI Taxonomy" id="747089"/>
    <lineage>
        <taxon>Eukaryota</taxon>
        <taxon>Fungi</taxon>
        <taxon>Fungi incertae sedis</taxon>
        <taxon>Mucoromycota</taxon>
        <taxon>Glomeromycotina</taxon>
        <taxon>Glomeromycetes</taxon>
        <taxon>Glomerales</taxon>
        <taxon>Glomeraceae</taxon>
        <taxon>Rhizophagus</taxon>
    </lineage>
</organism>
<proteinExistence type="predicted"/>
<reference evidence="1" key="1">
    <citation type="submission" date="2013-07" db="EMBL/GenBank/DDBJ databases">
        <title>The genome of an arbuscular mycorrhizal fungus provides insights into the evolution of the oldest plant symbiosis.</title>
        <authorList>
            <consortium name="DOE Joint Genome Institute"/>
            <person name="Tisserant E."/>
            <person name="Malbreil M."/>
            <person name="Kuo A."/>
            <person name="Kohler A."/>
            <person name="Symeonidi A."/>
            <person name="Balestrini R."/>
            <person name="Charron P."/>
            <person name="Duensing N."/>
            <person name="Frei-dit-Frey N."/>
            <person name="Gianinazzi-Pearson V."/>
            <person name="Gilbert B."/>
            <person name="Handa Y."/>
            <person name="Hijri M."/>
            <person name="Kaul R."/>
            <person name="Kawaguchi M."/>
            <person name="Krajinski F."/>
            <person name="Lammers P."/>
            <person name="Lapierre D."/>
            <person name="Masclaux F.G."/>
            <person name="Murat C."/>
            <person name="Morin E."/>
            <person name="Ndikumana S."/>
            <person name="Pagni M."/>
            <person name="Petitpierre D."/>
            <person name="Requena N."/>
            <person name="Rosikiewicz P."/>
            <person name="Riley R."/>
            <person name="Saito K."/>
            <person name="San Clemente H."/>
            <person name="Shapiro H."/>
            <person name="van Tuinen D."/>
            <person name="Becard G."/>
            <person name="Bonfante P."/>
            <person name="Paszkowski U."/>
            <person name="Shachar-Hill Y."/>
            <person name="Young J.P."/>
            <person name="Sanders I.R."/>
            <person name="Henrissat B."/>
            <person name="Rensing S.A."/>
            <person name="Grigoriev I.V."/>
            <person name="Corradi N."/>
            <person name="Roux C."/>
            <person name="Martin F."/>
        </authorList>
    </citation>
    <scope>NUCLEOTIDE SEQUENCE</scope>
    <source>
        <strain evidence="1">DAOM 197198</strain>
    </source>
</reference>
<name>U9TAU7_RHIID</name>
<sequence length="50" mass="6133">MDFPEFITLILKKIGLTRDCWKYLYRLHFGNLALDNRTWHYSMTDIRPTK</sequence>
<gene>
    <name evidence="1" type="ORF">GLOINDRAFT_5541</name>
</gene>
<dbReference type="HOGENOM" id="CLU_3125778_0_0_1"/>
<dbReference type="AlphaFoldDB" id="U9TAU7"/>
<dbReference type="EMBL" id="KI295011">
    <property type="protein sequence ID" value="ESA03453.1"/>
    <property type="molecule type" value="Genomic_DNA"/>
</dbReference>
<evidence type="ECO:0000313" key="1">
    <source>
        <dbReference type="EMBL" id="ESA03453.1"/>
    </source>
</evidence>